<keyword evidence="2" id="KW-1185">Reference proteome</keyword>
<gene>
    <name evidence="1" type="ORF">QTO34_000860</name>
</gene>
<dbReference type="EMBL" id="JAULJE010000001">
    <property type="protein sequence ID" value="KAK1347000.1"/>
    <property type="molecule type" value="Genomic_DNA"/>
</dbReference>
<dbReference type="Proteomes" id="UP001177744">
    <property type="component" value="Unassembled WGS sequence"/>
</dbReference>
<proteinExistence type="predicted"/>
<evidence type="ECO:0000313" key="1">
    <source>
        <dbReference type="EMBL" id="KAK1347000.1"/>
    </source>
</evidence>
<name>A0AA40IDB8_CNENI</name>
<organism evidence="1 2">
    <name type="scientific">Cnephaeus nilssonii</name>
    <name type="common">Northern bat</name>
    <name type="synonym">Eptesicus nilssonii</name>
    <dbReference type="NCBI Taxonomy" id="3371016"/>
    <lineage>
        <taxon>Eukaryota</taxon>
        <taxon>Metazoa</taxon>
        <taxon>Chordata</taxon>
        <taxon>Craniata</taxon>
        <taxon>Vertebrata</taxon>
        <taxon>Euteleostomi</taxon>
        <taxon>Mammalia</taxon>
        <taxon>Eutheria</taxon>
        <taxon>Laurasiatheria</taxon>
        <taxon>Chiroptera</taxon>
        <taxon>Yangochiroptera</taxon>
        <taxon>Vespertilionidae</taxon>
        <taxon>Cnephaeus</taxon>
    </lineage>
</organism>
<dbReference type="AlphaFoldDB" id="A0AA40IDB8"/>
<sequence length="161" mass="17395">MLMPVQVEDSIISQNSHTLIPVVTGGRANTRSSSQLRAMVAWQRGNQGSSCHSHLLLALALMFHTVSRCEWGRRFQSMGVAVAGAGLPANKGTGAAAGGARVLKGFKNRYSLDNVKMSGESESADVKAAEELLKTLDMLIVEESYLPEQIFGMDEPSLCWK</sequence>
<comment type="caution">
    <text evidence="1">The sequence shown here is derived from an EMBL/GenBank/DDBJ whole genome shotgun (WGS) entry which is preliminary data.</text>
</comment>
<accession>A0AA40IDB8</accession>
<evidence type="ECO:0000313" key="2">
    <source>
        <dbReference type="Proteomes" id="UP001177744"/>
    </source>
</evidence>
<protein>
    <submittedName>
        <fullName evidence="1">Uncharacterized protein</fullName>
    </submittedName>
</protein>
<reference evidence="1" key="1">
    <citation type="submission" date="2023-06" db="EMBL/GenBank/DDBJ databases">
        <title>Reference genome for the Northern bat (Eptesicus nilssonii), a most northern bat species.</title>
        <authorList>
            <person name="Laine V.N."/>
            <person name="Pulliainen A.T."/>
            <person name="Lilley T.M."/>
        </authorList>
    </citation>
    <scope>NUCLEOTIDE SEQUENCE</scope>
    <source>
        <strain evidence="1">BLF_Eptnil</strain>
        <tissue evidence="1">Kidney</tissue>
    </source>
</reference>